<evidence type="ECO:0000256" key="7">
    <source>
        <dbReference type="ARBA" id="ARBA00022801"/>
    </source>
</evidence>
<dbReference type="NCBIfam" id="TIGR02962">
    <property type="entry name" value="hdxy_isourate"/>
    <property type="match status" value="1"/>
</dbReference>
<protein>
    <recommendedName>
        <fullName evidence="5">hydroxyisourate hydrolase</fullName>
        <ecNumber evidence="5">3.5.2.17</ecNumber>
    </recommendedName>
</protein>
<evidence type="ECO:0000256" key="2">
    <source>
        <dbReference type="ARBA" id="ARBA00002704"/>
    </source>
</evidence>
<dbReference type="PANTHER" id="PTHR10395">
    <property type="entry name" value="URICASE AND TRANSTHYRETIN-RELATED"/>
    <property type="match status" value="1"/>
</dbReference>
<dbReference type="InterPro" id="IPR036817">
    <property type="entry name" value="Transthyretin/HIU_hydrolase_sf"/>
</dbReference>
<comment type="subunit">
    <text evidence="4">Homotetramer.</text>
</comment>
<dbReference type="GO" id="GO:0033971">
    <property type="term" value="F:hydroxyisourate hydrolase activity"/>
    <property type="evidence" value="ECO:0007669"/>
    <property type="project" value="UniProtKB-EC"/>
</dbReference>
<dbReference type="EC" id="3.5.2.17" evidence="5"/>
<sequence>MSNGYLTTHVLDVFNGTPGRGIRGKIFRIEKEKKEKIKEFKLNNDGRSDSPILKKEEFAVGKYELIFYCGEYFKNYTTIKEPFFIDDVVIRFGINDSDQHYHVPLLVSPWSYSTYRGS</sequence>
<evidence type="ECO:0000313" key="9">
    <source>
        <dbReference type="EMBL" id="SVA81161.1"/>
    </source>
</evidence>
<organism evidence="9">
    <name type="scientific">marine metagenome</name>
    <dbReference type="NCBI Taxonomy" id="408172"/>
    <lineage>
        <taxon>unclassified sequences</taxon>
        <taxon>metagenomes</taxon>
        <taxon>ecological metagenomes</taxon>
    </lineage>
</organism>
<dbReference type="PANTHER" id="PTHR10395:SF7">
    <property type="entry name" value="5-HYDROXYISOURATE HYDROLASE"/>
    <property type="match status" value="1"/>
</dbReference>
<comment type="similarity">
    <text evidence="3">Belongs to the transthyretin family. 5-hydroxyisourate hydrolase subfamily.</text>
</comment>
<dbReference type="Pfam" id="PF00576">
    <property type="entry name" value="Transthyretin"/>
    <property type="match status" value="1"/>
</dbReference>
<reference evidence="9" key="1">
    <citation type="submission" date="2018-05" db="EMBL/GenBank/DDBJ databases">
        <authorList>
            <person name="Lanie J.A."/>
            <person name="Ng W.-L."/>
            <person name="Kazmierczak K.M."/>
            <person name="Andrzejewski T.M."/>
            <person name="Davidsen T.M."/>
            <person name="Wayne K.J."/>
            <person name="Tettelin H."/>
            <person name="Glass J.I."/>
            <person name="Rusch D."/>
            <person name="Podicherti R."/>
            <person name="Tsui H.-C.T."/>
            <person name="Winkler M.E."/>
        </authorList>
    </citation>
    <scope>NUCLEOTIDE SEQUENCE</scope>
</reference>
<gene>
    <name evidence="9" type="ORF">METZ01_LOCUS134015</name>
</gene>
<comment type="function">
    <text evidence="2">Catalyzes the hydrolysis of 5-hydroxyisourate (HIU) to 2-oxo-4-hydroxy-4-carboxy-5-ureidoimidazoline (OHCU).</text>
</comment>
<dbReference type="PROSITE" id="PS00769">
    <property type="entry name" value="TRANSTHYRETIN_2"/>
    <property type="match status" value="1"/>
</dbReference>
<proteinExistence type="inferred from homology"/>
<dbReference type="SUPFAM" id="SSF49472">
    <property type="entry name" value="Transthyretin (synonym: prealbumin)"/>
    <property type="match status" value="1"/>
</dbReference>
<evidence type="ECO:0000256" key="5">
    <source>
        <dbReference type="ARBA" id="ARBA00012609"/>
    </source>
</evidence>
<evidence type="ECO:0000256" key="4">
    <source>
        <dbReference type="ARBA" id="ARBA00011881"/>
    </source>
</evidence>
<feature type="domain" description="Transthyretin/hydroxyisourate hydrolase" evidence="8">
    <location>
        <begin position="6"/>
        <end position="117"/>
    </location>
</feature>
<evidence type="ECO:0000256" key="1">
    <source>
        <dbReference type="ARBA" id="ARBA00001043"/>
    </source>
</evidence>
<dbReference type="InterPro" id="IPR014306">
    <property type="entry name" value="Hydroxyisourate_hydrolase"/>
</dbReference>
<accession>A0A381YX08</accession>
<dbReference type="InterPro" id="IPR023419">
    <property type="entry name" value="Transthyretin_CS"/>
</dbReference>
<keyword evidence="6" id="KW-0659">Purine metabolism</keyword>
<evidence type="ECO:0000259" key="8">
    <source>
        <dbReference type="Pfam" id="PF00576"/>
    </source>
</evidence>
<keyword evidence="7" id="KW-0378">Hydrolase</keyword>
<dbReference type="AlphaFoldDB" id="A0A381YX08"/>
<dbReference type="InterPro" id="IPR023416">
    <property type="entry name" value="Transthyretin/HIU_hydrolase_d"/>
</dbReference>
<dbReference type="Gene3D" id="2.60.40.180">
    <property type="entry name" value="Transthyretin/hydroxyisourate hydrolase domain"/>
    <property type="match status" value="1"/>
</dbReference>
<dbReference type="EMBL" id="UINC01019196">
    <property type="protein sequence ID" value="SVA81161.1"/>
    <property type="molecule type" value="Genomic_DNA"/>
</dbReference>
<evidence type="ECO:0000256" key="6">
    <source>
        <dbReference type="ARBA" id="ARBA00022631"/>
    </source>
</evidence>
<name>A0A381YX08_9ZZZZ</name>
<dbReference type="GO" id="GO:0006144">
    <property type="term" value="P:purine nucleobase metabolic process"/>
    <property type="evidence" value="ECO:0007669"/>
    <property type="project" value="UniProtKB-KW"/>
</dbReference>
<evidence type="ECO:0000256" key="3">
    <source>
        <dbReference type="ARBA" id="ARBA00009850"/>
    </source>
</evidence>
<comment type="catalytic activity">
    <reaction evidence="1">
        <text>5-hydroxyisourate + H2O = 5-hydroxy-2-oxo-4-ureido-2,5-dihydro-1H-imidazole-5-carboxylate + H(+)</text>
        <dbReference type="Rhea" id="RHEA:23736"/>
        <dbReference type="ChEBI" id="CHEBI:15377"/>
        <dbReference type="ChEBI" id="CHEBI:15378"/>
        <dbReference type="ChEBI" id="CHEBI:18072"/>
        <dbReference type="ChEBI" id="CHEBI:58639"/>
        <dbReference type="EC" id="3.5.2.17"/>
    </reaction>
</comment>